<accession>A0A8H3QCY6</accession>
<comment type="caution">
    <text evidence="1">The sequence shown here is derived from an EMBL/GenBank/DDBJ whole genome shotgun (WGS) entry which is preliminary data.</text>
</comment>
<evidence type="ECO:0000313" key="2">
    <source>
        <dbReference type="Proteomes" id="UP000615446"/>
    </source>
</evidence>
<dbReference type="Proteomes" id="UP000615446">
    <property type="component" value="Unassembled WGS sequence"/>
</dbReference>
<name>A0A8H3QCY6_9GLOM</name>
<dbReference type="EMBL" id="BLAL01000018">
    <property type="protein sequence ID" value="GES76085.1"/>
    <property type="molecule type" value="Genomic_DNA"/>
</dbReference>
<proteinExistence type="predicted"/>
<dbReference type="AlphaFoldDB" id="A0A8H3QCY6"/>
<reference evidence="1" key="1">
    <citation type="submission" date="2019-10" db="EMBL/GenBank/DDBJ databases">
        <title>Conservation and host-specific expression of non-tandemly repeated heterogenous ribosome RNA gene in arbuscular mycorrhizal fungi.</title>
        <authorList>
            <person name="Maeda T."/>
            <person name="Kobayashi Y."/>
            <person name="Nakagawa T."/>
            <person name="Ezawa T."/>
            <person name="Yamaguchi K."/>
            <person name="Bino T."/>
            <person name="Nishimoto Y."/>
            <person name="Shigenobu S."/>
            <person name="Kawaguchi M."/>
        </authorList>
    </citation>
    <scope>NUCLEOTIDE SEQUENCE</scope>
    <source>
        <strain evidence="1">HR1</strain>
    </source>
</reference>
<organism evidence="1 2">
    <name type="scientific">Rhizophagus clarus</name>
    <dbReference type="NCBI Taxonomy" id="94130"/>
    <lineage>
        <taxon>Eukaryota</taxon>
        <taxon>Fungi</taxon>
        <taxon>Fungi incertae sedis</taxon>
        <taxon>Mucoromycota</taxon>
        <taxon>Glomeromycotina</taxon>
        <taxon>Glomeromycetes</taxon>
        <taxon>Glomerales</taxon>
        <taxon>Glomeraceae</taxon>
        <taxon>Rhizophagus</taxon>
    </lineage>
</organism>
<sequence>METTSTGHEFRRAVKAEVERTFYRNFRNIGCEKESQFLRRVDKKFGRPKQEDIEYFGNLGRITGLDEHIIEVIYKVLEEVTTDIYRQDIIRLEKNSERLRSWFREAQKKSRDCESALSKKESELKVQERIILQKNEKIDRLGKEIGTTRDLLNKEKMHNFKIKNTIENRRIKKCNTVQDHGEMITQVSHSVTVPSVPSLSIDDDDHYREITNNEYIIYNIPKMTPDKKIQEFKETERNTHTLVVPMYNIDTCNAFTVWVPMEIGSSVRIKPQSKWKLYREVNTNLHKDEKKKMIKDFYAKFPRIPFVRFIKIKNREYFQVGCANETTRNTVAEDSHDWIREENMDWTNARSLNGRQQPTLISATREKKKILKAGEINCSDAELEIFGITRSEWNKQIQQDEEDEAKRKKFSFVTDMNNKSSLKKEIREDNILENDISSTNASEATIETDVKLMDDTVRTTDPTKDRFYLYNLHAWIGIKDKMSIGEDYQEKIYKDYGLIGMRLLGTITENSSQKNRKTVVMEGEFKNAKDQQDALSLLKNKVGWETSEAMIKSGRKIIEAMDICDDQRTTIHRDDTKQDMDYDRLFEFYRVNDRCASRL</sequence>
<protein>
    <submittedName>
        <fullName evidence="1">Uncharacterized protein</fullName>
    </submittedName>
</protein>
<evidence type="ECO:0000313" key="1">
    <source>
        <dbReference type="EMBL" id="GES76085.1"/>
    </source>
</evidence>
<gene>
    <name evidence="1" type="ORF">RCL2_000348800</name>
</gene>